<dbReference type="InterPro" id="IPR001179">
    <property type="entry name" value="PPIase_FKBP_dom"/>
</dbReference>
<evidence type="ECO:0000256" key="2">
    <source>
        <dbReference type="ARBA" id="ARBA00004496"/>
    </source>
</evidence>
<dbReference type="RefSeq" id="WP_090257837.1">
    <property type="nucleotide sequence ID" value="NZ_FOIR01000001.1"/>
</dbReference>
<dbReference type="PROSITE" id="PS50059">
    <property type="entry name" value="FKBP_PPIASE"/>
    <property type="match status" value="1"/>
</dbReference>
<feature type="domain" description="PPIase FKBP-type" evidence="12">
    <location>
        <begin position="75"/>
        <end position="175"/>
    </location>
</feature>
<evidence type="ECO:0000256" key="4">
    <source>
        <dbReference type="ARBA" id="ARBA00022490"/>
    </source>
</evidence>
<dbReference type="InterPro" id="IPR046357">
    <property type="entry name" value="PPIase_dom_sf"/>
</dbReference>
<proteinExistence type="inferred from homology"/>
<evidence type="ECO:0000256" key="9">
    <source>
        <dbReference type="PROSITE-ProRule" id="PRU00277"/>
    </source>
</evidence>
<evidence type="ECO:0000256" key="8">
    <source>
        <dbReference type="ARBA" id="ARBA00037071"/>
    </source>
</evidence>
<feature type="chain" id="PRO_5011503616" description="Peptidyl-prolyl cis-trans isomerase" evidence="11">
    <location>
        <begin position="23"/>
        <end position="176"/>
    </location>
</feature>
<dbReference type="GO" id="GO:0042026">
    <property type="term" value="P:protein refolding"/>
    <property type="evidence" value="ECO:0007669"/>
    <property type="project" value="UniProtKB-ARBA"/>
</dbReference>
<keyword evidence="4" id="KW-0963">Cytoplasm</keyword>
<dbReference type="PANTHER" id="PTHR47861">
    <property type="entry name" value="FKBP-TYPE PEPTIDYL-PROLYL CIS-TRANS ISOMERASE SLYD"/>
    <property type="match status" value="1"/>
</dbReference>
<evidence type="ECO:0000313" key="13">
    <source>
        <dbReference type="EMBL" id="SEW04879.1"/>
    </source>
</evidence>
<dbReference type="EMBL" id="FOIR01000001">
    <property type="protein sequence ID" value="SEW04879.1"/>
    <property type="molecule type" value="Genomic_DNA"/>
</dbReference>
<evidence type="ECO:0000256" key="3">
    <source>
        <dbReference type="ARBA" id="ARBA00006577"/>
    </source>
</evidence>
<comment type="catalytic activity">
    <reaction evidence="1 9 10">
        <text>[protein]-peptidylproline (omega=180) = [protein]-peptidylproline (omega=0)</text>
        <dbReference type="Rhea" id="RHEA:16237"/>
        <dbReference type="Rhea" id="RHEA-COMP:10747"/>
        <dbReference type="Rhea" id="RHEA-COMP:10748"/>
        <dbReference type="ChEBI" id="CHEBI:83833"/>
        <dbReference type="ChEBI" id="CHEBI:83834"/>
        <dbReference type="EC" id="5.2.1.8"/>
    </reaction>
</comment>
<evidence type="ECO:0000256" key="1">
    <source>
        <dbReference type="ARBA" id="ARBA00000971"/>
    </source>
</evidence>
<evidence type="ECO:0000259" key="12">
    <source>
        <dbReference type="PROSITE" id="PS50059"/>
    </source>
</evidence>
<dbReference type="AlphaFoldDB" id="A0A1I0NV83"/>
<dbReference type="Gene3D" id="3.10.50.40">
    <property type="match status" value="1"/>
</dbReference>
<comment type="subcellular location">
    <subcellularLocation>
        <location evidence="2">Cytoplasm</location>
    </subcellularLocation>
</comment>
<evidence type="ECO:0000256" key="10">
    <source>
        <dbReference type="RuleBase" id="RU003915"/>
    </source>
</evidence>
<keyword evidence="11" id="KW-0732">Signal</keyword>
<dbReference type="EC" id="5.2.1.8" evidence="10"/>
<evidence type="ECO:0000256" key="6">
    <source>
        <dbReference type="ARBA" id="ARBA00023186"/>
    </source>
</evidence>
<dbReference type="GeneID" id="99986178"/>
<keyword evidence="14" id="KW-1185">Reference proteome</keyword>
<comment type="similarity">
    <text evidence="3 10">Belongs to the FKBP-type PPIase family.</text>
</comment>
<organism evidence="13 14">
    <name type="scientific">Roseivirga pacifica</name>
    <dbReference type="NCBI Taxonomy" id="1267423"/>
    <lineage>
        <taxon>Bacteria</taxon>
        <taxon>Pseudomonadati</taxon>
        <taxon>Bacteroidota</taxon>
        <taxon>Cytophagia</taxon>
        <taxon>Cytophagales</taxon>
        <taxon>Roseivirgaceae</taxon>
        <taxon>Roseivirga</taxon>
    </lineage>
</organism>
<dbReference type="GO" id="GO:0003755">
    <property type="term" value="F:peptidyl-prolyl cis-trans isomerase activity"/>
    <property type="evidence" value="ECO:0007669"/>
    <property type="project" value="UniProtKB-UniRule"/>
</dbReference>
<keyword evidence="5 9" id="KW-0697">Rotamase</keyword>
<dbReference type="PROSITE" id="PS51257">
    <property type="entry name" value="PROKAR_LIPOPROTEIN"/>
    <property type="match status" value="1"/>
</dbReference>
<reference evidence="14" key="1">
    <citation type="submission" date="2016-10" db="EMBL/GenBank/DDBJ databases">
        <authorList>
            <person name="Varghese N."/>
            <person name="Submissions S."/>
        </authorList>
    </citation>
    <scope>NUCLEOTIDE SEQUENCE [LARGE SCALE GENOMIC DNA]</scope>
    <source>
        <strain evidence="14">CGMCC 1.12402</strain>
    </source>
</reference>
<keyword evidence="6" id="KW-0143">Chaperone</keyword>
<feature type="signal peptide" evidence="11">
    <location>
        <begin position="1"/>
        <end position="22"/>
    </location>
</feature>
<keyword evidence="7 9" id="KW-0413">Isomerase</keyword>
<dbReference type="STRING" id="1267423.SAMN05216290_1452"/>
<dbReference type="PANTHER" id="PTHR47861:SF3">
    <property type="entry name" value="FKBP-TYPE PEPTIDYL-PROLYL CIS-TRANS ISOMERASE SLYD"/>
    <property type="match status" value="1"/>
</dbReference>
<sequence length="176" mass="19242">MKKLVLGLSVFLAFGLSGCLNSDDGPSYDPVAQLEVDGEKIDLYLEANDIQAETHDTGIRYVITAEGNGTFPEEGQVVSVDYELYRIGGSLLDTSKEDLAKEEGIYNSDRDYAPLRFTLGTSQLIPGFQIATLLLSEEGSGDFYIPSVLAYRNIGSTSVMPNENLLFKISLVEVEQ</sequence>
<dbReference type="GO" id="GO:0005737">
    <property type="term" value="C:cytoplasm"/>
    <property type="evidence" value="ECO:0007669"/>
    <property type="project" value="UniProtKB-SubCell"/>
</dbReference>
<comment type="function">
    <text evidence="8">Also involved in hydrogenase metallocenter assembly, probably by participating in the nickel insertion step. This function in hydrogenase biosynthesis requires chaperone activity and the presence of the metal-binding domain, but not PPIase activity.</text>
</comment>
<dbReference type="Proteomes" id="UP000199437">
    <property type="component" value="Unassembled WGS sequence"/>
</dbReference>
<evidence type="ECO:0000256" key="5">
    <source>
        <dbReference type="ARBA" id="ARBA00023110"/>
    </source>
</evidence>
<accession>A0A1I0NV83</accession>
<protein>
    <recommendedName>
        <fullName evidence="10">Peptidyl-prolyl cis-trans isomerase</fullName>
        <ecNumber evidence="10">5.2.1.8</ecNumber>
    </recommendedName>
</protein>
<evidence type="ECO:0000256" key="7">
    <source>
        <dbReference type="ARBA" id="ARBA00023235"/>
    </source>
</evidence>
<evidence type="ECO:0000313" key="14">
    <source>
        <dbReference type="Proteomes" id="UP000199437"/>
    </source>
</evidence>
<gene>
    <name evidence="13" type="ORF">SAMN05216290_1452</name>
</gene>
<dbReference type="Pfam" id="PF00254">
    <property type="entry name" value="FKBP_C"/>
    <property type="match status" value="1"/>
</dbReference>
<evidence type="ECO:0000256" key="11">
    <source>
        <dbReference type="SAM" id="SignalP"/>
    </source>
</evidence>
<dbReference type="SUPFAM" id="SSF54534">
    <property type="entry name" value="FKBP-like"/>
    <property type="match status" value="1"/>
</dbReference>
<name>A0A1I0NV83_9BACT</name>
<dbReference type="OrthoDB" id="9814548at2"/>